<feature type="compositionally biased region" description="Acidic residues" evidence="1">
    <location>
        <begin position="288"/>
        <end position="299"/>
    </location>
</feature>
<dbReference type="Pfam" id="PF04851">
    <property type="entry name" value="ResIII"/>
    <property type="match status" value="1"/>
</dbReference>
<protein>
    <submittedName>
        <fullName evidence="3">Type I site-specific deoxyribonuclease</fullName>
        <ecNumber evidence="3">3.1.21.3</ecNumber>
    </submittedName>
</protein>
<dbReference type="InterPro" id="IPR014001">
    <property type="entry name" value="Helicase_ATP-bd"/>
</dbReference>
<name>F4LMW0_TREBD</name>
<dbReference type="GO" id="GO:0003677">
    <property type="term" value="F:DNA binding"/>
    <property type="evidence" value="ECO:0007669"/>
    <property type="project" value="InterPro"/>
</dbReference>
<dbReference type="SUPFAM" id="SSF52540">
    <property type="entry name" value="P-loop containing nucleoside triphosphate hydrolases"/>
    <property type="match status" value="2"/>
</dbReference>
<dbReference type="PROSITE" id="PS51192">
    <property type="entry name" value="HELICASE_ATP_BIND_1"/>
    <property type="match status" value="1"/>
</dbReference>
<dbReference type="Pfam" id="PF08463">
    <property type="entry name" value="EcoEI_R_C"/>
    <property type="match status" value="1"/>
</dbReference>
<dbReference type="GO" id="GO:0006304">
    <property type="term" value="P:DNA modification"/>
    <property type="evidence" value="ECO:0007669"/>
    <property type="project" value="InterPro"/>
</dbReference>
<evidence type="ECO:0000259" key="2">
    <source>
        <dbReference type="PROSITE" id="PS51192"/>
    </source>
</evidence>
<dbReference type="InterPro" id="IPR050742">
    <property type="entry name" value="Helicase_Restrict-Modif_Enz"/>
</dbReference>
<dbReference type="InterPro" id="IPR013670">
    <property type="entry name" value="EcoEI_R_C_dom"/>
</dbReference>
<dbReference type="HOGENOM" id="CLU_018958_0_0_12"/>
<dbReference type="Gene3D" id="3.90.1570.30">
    <property type="match status" value="1"/>
</dbReference>
<dbReference type="AlphaFoldDB" id="F4LMW0"/>
<dbReference type="EC" id="3.1.21.3" evidence="3"/>
<dbReference type="GO" id="GO:0005829">
    <property type="term" value="C:cytosol"/>
    <property type="evidence" value="ECO:0007669"/>
    <property type="project" value="TreeGrafter"/>
</dbReference>
<dbReference type="KEGG" id="tbe:Trebr_2443"/>
<proteinExistence type="predicted"/>
<reference evidence="4" key="1">
    <citation type="submission" date="2011-04" db="EMBL/GenBank/DDBJ databases">
        <title>The complete genome of Treponema brennaborense DSM 12168.</title>
        <authorList>
            <person name="Lucas S."/>
            <person name="Han J."/>
            <person name="Lapidus A."/>
            <person name="Bruce D."/>
            <person name="Goodwin L."/>
            <person name="Pitluck S."/>
            <person name="Peters L."/>
            <person name="Kyrpides N."/>
            <person name="Mavromatis K."/>
            <person name="Ivanova N."/>
            <person name="Mikhailova N."/>
            <person name="Pagani I."/>
            <person name="Teshima H."/>
            <person name="Detter J.C."/>
            <person name="Tapia R."/>
            <person name="Han C."/>
            <person name="Land M."/>
            <person name="Hauser L."/>
            <person name="Markowitz V."/>
            <person name="Cheng J.-F."/>
            <person name="Hugenholtz P."/>
            <person name="Woyke T."/>
            <person name="Wu D."/>
            <person name="Gronow S."/>
            <person name="Wellnitz S."/>
            <person name="Brambilla E."/>
            <person name="Klenk H.-P."/>
            <person name="Eisen J.A."/>
        </authorList>
    </citation>
    <scope>NUCLEOTIDE SEQUENCE [LARGE SCALE GENOMIC DNA]</scope>
    <source>
        <strain evidence="4">DSM 12168 / CIP 105900 / DD5/3</strain>
    </source>
</reference>
<dbReference type="Pfam" id="PF00271">
    <property type="entry name" value="Helicase_C"/>
    <property type="match status" value="1"/>
</dbReference>
<dbReference type="SMART" id="SM00487">
    <property type="entry name" value="DEXDc"/>
    <property type="match status" value="1"/>
</dbReference>
<dbReference type="STRING" id="906968.Trebr_2443"/>
<keyword evidence="4" id="KW-1185">Reference proteome</keyword>
<dbReference type="Proteomes" id="UP000006546">
    <property type="component" value="Chromosome"/>
</dbReference>
<accession>F4LMW0</accession>
<feature type="domain" description="Helicase ATP-binding" evidence="2">
    <location>
        <begin position="186"/>
        <end position="370"/>
    </location>
</feature>
<sequence>MTPINDIDEQTRNEENTKLKYITPELTKKWSAEGDQIVMEYGKTAFTDGQILVDSDGTVTRGERKKVDYLLLYKYNLPLALVEAKGIDHDVHDGVSQAIEYAKLLDVPFAYASNGKCFHEEDMDMGTNREFPMNEFPTSDELWERYKKNNNISDEQNSLITVPYYQGADGRKPRYYQRNAINRCIDRIAKGQQRLLLVMATGTGKTFVAMQIIYRLYEAGKKKKILFLVDRTSLAAQTFDDFTAFHKMNNMVRIGEHINLRTEEDVKKLSSYEVFISLYQQLKSGRSEDEDDKNPDEEPTADKDYYKLLPPDFFDLIVVDECHRGSLNEEKSWHEMLEYFGSATQIGLTATPKQTNSGSNLEYFGDPVYVYSLKQGIADGFLSPYVVMAHELDIDRDGYKPKKGEKDIHGKPLEDRVYLMPEFDRKLIIDERRKLVATKISEFLKEHDRFTKTIVFCETEEHAGAMRDYLANENADLMKQSNQRYVMRITANDQAGKDQIKNFSSTSQKYPVIAVTSKLLSTGVDTKTVGLIVLDKTIGSMTEFKQTIGRGTRIVEKYQFENETEERTKTHFVIMDFRKNYLKFDDPDFDGIVDVVPGGTAVPLTTKNKKKREVFRIKGVDVELVDTSIRYLDDNMNLVREESVESCVRKNVEDLFPTFEDFYNTWSKLDVAEVKDGMLMDLLISEKVVTKLRDIVGHEVDLYDLVCHFGYGKAISKQDRVNRARELNKHLNPEQQKIMNLVIDLYKETDFSNLKTIDIFGMPYFQQNGYSYKTAVKTLGGEAAYETIILEIEKELYK</sequence>
<dbReference type="GO" id="GO:0005524">
    <property type="term" value="F:ATP binding"/>
    <property type="evidence" value="ECO:0007669"/>
    <property type="project" value="InterPro"/>
</dbReference>
<dbReference type="InterPro" id="IPR006935">
    <property type="entry name" value="Helicase/UvrB_N"/>
</dbReference>
<organism evidence="3 4">
    <name type="scientific">Treponema brennaborense (strain DSM 12168 / CIP 105900 / DD5/3)</name>
    <dbReference type="NCBI Taxonomy" id="906968"/>
    <lineage>
        <taxon>Bacteria</taxon>
        <taxon>Pseudomonadati</taxon>
        <taxon>Spirochaetota</taxon>
        <taxon>Spirochaetia</taxon>
        <taxon>Spirochaetales</taxon>
        <taxon>Treponemataceae</taxon>
        <taxon>Treponema</taxon>
    </lineage>
</organism>
<dbReference type="OrthoDB" id="9802848at2"/>
<dbReference type="eggNOG" id="COG4096">
    <property type="taxonomic scope" value="Bacteria"/>
</dbReference>
<dbReference type="PANTHER" id="PTHR47396:SF1">
    <property type="entry name" value="ATP-DEPENDENT HELICASE IRC3-RELATED"/>
    <property type="match status" value="1"/>
</dbReference>
<keyword evidence="3" id="KW-0378">Hydrolase</keyword>
<evidence type="ECO:0000313" key="3">
    <source>
        <dbReference type="EMBL" id="AEE17850.1"/>
    </source>
</evidence>
<dbReference type="PANTHER" id="PTHR47396">
    <property type="entry name" value="TYPE I RESTRICTION ENZYME ECOKI R PROTEIN"/>
    <property type="match status" value="1"/>
</dbReference>
<dbReference type="REBASE" id="35679">
    <property type="entry name" value="Tbr12168ORF2442P"/>
</dbReference>
<gene>
    <name evidence="3" type="ordered locus">Trebr_2443</name>
</gene>
<dbReference type="Gene3D" id="3.40.50.300">
    <property type="entry name" value="P-loop containing nucleotide triphosphate hydrolases"/>
    <property type="match status" value="2"/>
</dbReference>
<dbReference type="CDD" id="cd18032">
    <property type="entry name" value="DEXHc_RE_I_III_res"/>
    <property type="match status" value="1"/>
</dbReference>
<evidence type="ECO:0000256" key="1">
    <source>
        <dbReference type="SAM" id="MobiDB-lite"/>
    </source>
</evidence>
<dbReference type="NCBIfam" id="NF046051">
    <property type="entry name" value="restrict_EcoAI"/>
    <property type="match status" value="1"/>
</dbReference>
<evidence type="ECO:0000313" key="4">
    <source>
        <dbReference type="Proteomes" id="UP000006546"/>
    </source>
</evidence>
<dbReference type="GO" id="GO:0009035">
    <property type="term" value="F:type I site-specific deoxyribonuclease activity"/>
    <property type="evidence" value="ECO:0007669"/>
    <property type="project" value="UniProtKB-EC"/>
</dbReference>
<feature type="region of interest" description="Disordered" evidence="1">
    <location>
        <begin position="285"/>
        <end position="305"/>
    </location>
</feature>
<dbReference type="InterPro" id="IPR027417">
    <property type="entry name" value="P-loop_NTPase"/>
</dbReference>
<dbReference type="EMBL" id="CP002696">
    <property type="protein sequence ID" value="AEE17850.1"/>
    <property type="molecule type" value="Genomic_DNA"/>
</dbReference>
<dbReference type="InterPro" id="IPR001650">
    <property type="entry name" value="Helicase_C-like"/>
</dbReference>
<dbReference type="RefSeq" id="WP_013759551.1">
    <property type="nucleotide sequence ID" value="NC_015500.1"/>
</dbReference>